<evidence type="ECO:0000313" key="2">
    <source>
        <dbReference type="Proteomes" id="UP000271678"/>
    </source>
</evidence>
<comment type="caution">
    <text evidence="1">The sequence shown here is derived from an EMBL/GenBank/DDBJ whole genome shotgun (WGS) entry which is preliminary data.</text>
</comment>
<dbReference type="AlphaFoldDB" id="A0A3M9M2U1"/>
<name>A0A3M9M2U1_9MICO</name>
<sequence length="120" mass="12563">MLWTAVGVDFAAGACFVSGVGDFGCSETTFAVGDWLGIASAGFDAADQLRAYASHEPVDRSALLWDKAAVGSLGLTRVFGNLISGANWSEREAMRNSALLKATLSPLDTVASCRAFEIGR</sequence>
<accession>A0A3M9M2U1</accession>
<evidence type="ECO:0000313" key="1">
    <source>
        <dbReference type="EMBL" id="RNI19870.1"/>
    </source>
</evidence>
<organism evidence="1 2">
    <name type="scientific">Flexivirga caeni</name>
    <dbReference type="NCBI Taxonomy" id="2294115"/>
    <lineage>
        <taxon>Bacteria</taxon>
        <taxon>Bacillati</taxon>
        <taxon>Actinomycetota</taxon>
        <taxon>Actinomycetes</taxon>
        <taxon>Micrococcales</taxon>
        <taxon>Dermacoccaceae</taxon>
        <taxon>Flexivirga</taxon>
    </lineage>
</organism>
<keyword evidence="2" id="KW-1185">Reference proteome</keyword>
<reference evidence="1 2" key="1">
    <citation type="submission" date="2018-11" db="EMBL/GenBank/DDBJ databases">
        <title>Draft genome of Simplicispira Flexivirga sp. BO-16.</title>
        <authorList>
            <person name="Im W.T."/>
        </authorList>
    </citation>
    <scope>NUCLEOTIDE SEQUENCE [LARGE SCALE GENOMIC DNA]</scope>
    <source>
        <strain evidence="1 2">BO-16</strain>
    </source>
</reference>
<dbReference type="EMBL" id="RJJQ01000018">
    <property type="protein sequence ID" value="RNI19870.1"/>
    <property type="molecule type" value="Genomic_DNA"/>
</dbReference>
<gene>
    <name evidence="1" type="ORF">EFY87_15700</name>
</gene>
<proteinExistence type="predicted"/>
<protein>
    <submittedName>
        <fullName evidence="1">Uncharacterized protein</fullName>
    </submittedName>
</protein>
<dbReference type="Proteomes" id="UP000271678">
    <property type="component" value="Unassembled WGS sequence"/>
</dbReference>